<dbReference type="AlphaFoldDB" id="A0A6A5WUQ2"/>
<sequence>MKSVSAVLFASVAAAADLYGAAPSAYTTIDPGYGHALVTVTSQYQPIPTYVAGKKHGYFSKYKYVSTVIDDAEGKCTITRTKQPVTVYHHKTTYTRTTTYNVPGYPVPTGGYKNCTTKVWHELYEKVYEVPYKQLGPSALPGYGGSGLCEKACHGDGDTIYQPVHVKEYTGGKWNMYKHTLTYGLPKPSTTMFPTPGVYTLSAYDVTVDHATTIAGEATATCNAGKTVTYGGYTTSFAYPTTVTVPYGAYEKDGDKTKTIIKYITVTATGAGKYTVIQPTTTVYEYDTTIAYPTAVCYETGVYHHPRETVTIINPNKPYVCTAYSPKHTNYPGYKSPPSGTRPYPADPSSDYEEPAESYGHVNARAYFRRGGVLRRSAPEVKRTKGKRVIVV</sequence>
<evidence type="ECO:0000313" key="3">
    <source>
        <dbReference type="EMBL" id="KAF2003941.1"/>
    </source>
</evidence>
<feature type="region of interest" description="Disordered" evidence="1">
    <location>
        <begin position="331"/>
        <end position="356"/>
    </location>
</feature>
<evidence type="ECO:0008006" key="5">
    <source>
        <dbReference type="Google" id="ProtNLM"/>
    </source>
</evidence>
<dbReference type="Proteomes" id="UP000799779">
    <property type="component" value="Unassembled WGS sequence"/>
</dbReference>
<proteinExistence type="predicted"/>
<evidence type="ECO:0000313" key="4">
    <source>
        <dbReference type="Proteomes" id="UP000799779"/>
    </source>
</evidence>
<feature type="chain" id="PRO_5025663854" description="Lytic polysaccharide monooxygenase" evidence="2">
    <location>
        <begin position="16"/>
        <end position="392"/>
    </location>
</feature>
<name>A0A6A5WUQ2_9PLEO</name>
<evidence type="ECO:0000256" key="2">
    <source>
        <dbReference type="SAM" id="SignalP"/>
    </source>
</evidence>
<gene>
    <name evidence="3" type="ORF">P154DRAFT_588528</name>
</gene>
<feature type="signal peptide" evidence="2">
    <location>
        <begin position="1"/>
        <end position="15"/>
    </location>
</feature>
<reference evidence="3" key="1">
    <citation type="journal article" date="2020" name="Stud. Mycol.">
        <title>101 Dothideomycetes genomes: a test case for predicting lifestyles and emergence of pathogens.</title>
        <authorList>
            <person name="Haridas S."/>
            <person name="Albert R."/>
            <person name="Binder M."/>
            <person name="Bloem J."/>
            <person name="Labutti K."/>
            <person name="Salamov A."/>
            <person name="Andreopoulos B."/>
            <person name="Baker S."/>
            <person name="Barry K."/>
            <person name="Bills G."/>
            <person name="Bluhm B."/>
            <person name="Cannon C."/>
            <person name="Castanera R."/>
            <person name="Culley D."/>
            <person name="Daum C."/>
            <person name="Ezra D."/>
            <person name="Gonzalez J."/>
            <person name="Henrissat B."/>
            <person name="Kuo A."/>
            <person name="Liang C."/>
            <person name="Lipzen A."/>
            <person name="Lutzoni F."/>
            <person name="Magnuson J."/>
            <person name="Mondo S."/>
            <person name="Nolan M."/>
            <person name="Ohm R."/>
            <person name="Pangilinan J."/>
            <person name="Park H.-J."/>
            <person name="Ramirez L."/>
            <person name="Alfaro M."/>
            <person name="Sun H."/>
            <person name="Tritt A."/>
            <person name="Yoshinaga Y."/>
            <person name="Zwiers L.-H."/>
            <person name="Turgeon B."/>
            <person name="Goodwin S."/>
            <person name="Spatafora J."/>
            <person name="Crous P."/>
            <person name="Grigoriev I."/>
        </authorList>
    </citation>
    <scope>NUCLEOTIDE SEQUENCE</scope>
    <source>
        <strain evidence="3">CBS 123094</strain>
    </source>
</reference>
<keyword evidence="2" id="KW-0732">Signal</keyword>
<evidence type="ECO:0000256" key="1">
    <source>
        <dbReference type="SAM" id="MobiDB-lite"/>
    </source>
</evidence>
<dbReference type="OrthoDB" id="4158477at2759"/>
<protein>
    <recommendedName>
        <fullName evidence="5">Lytic polysaccharide monooxygenase</fullName>
    </recommendedName>
</protein>
<keyword evidence="4" id="KW-1185">Reference proteome</keyword>
<accession>A0A6A5WUQ2</accession>
<organism evidence="3 4">
    <name type="scientific">Amniculicola lignicola CBS 123094</name>
    <dbReference type="NCBI Taxonomy" id="1392246"/>
    <lineage>
        <taxon>Eukaryota</taxon>
        <taxon>Fungi</taxon>
        <taxon>Dikarya</taxon>
        <taxon>Ascomycota</taxon>
        <taxon>Pezizomycotina</taxon>
        <taxon>Dothideomycetes</taxon>
        <taxon>Pleosporomycetidae</taxon>
        <taxon>Pleosporales</taxon>
        <taxon>Amniculicolaceae</taxon>
        <taxon>Amniculicola</taxon>
    </lineage>
</organism>
<dbReference type="EMBL" id="ML977569">
    <property type="protein sequence ID" value="KAF2003941.1"/>
    <property type="molecule type" value="Genomic_DNA"/>
</dbReference>